<keyword evidence="1" id="KW-1133">Transmembrane helix</keyword>
<sequence length="87" mass="9339">MEMVFYEQSTLSNPILLQNVDFDFALHNQVQLSSSLPSGFLSLTLPSLSLYDSLLFSSATAFGIVVIYSIDLFAGDASLAAVTLIGT</sequence>
<proteinExistence type="predicted"/>
<comment type="caution">
    <text evidence="2">The sequence shown here is derived from an EMBL/GenBank/DDBJ whole genome shotgun (WGS) entry which is preliminary data.</text>
</comment>
<accession>A0AAV6MZR7</accession>
<organism evidence="2 3">
    <name type="scientific">Cucurbita argyrosperma subsp. sororia</name>
    <dbReference type="NCBI Taxonomy" id="37648"/>
    <lineage>
        <taxon>Eukaryota</taxon>
        <taxon>Viridiplantae</taxon>
        <taxon>Streptophyta</taxon>
        <taxon>Embryophyta</taxon>
        <taxon>Tracheophyta</taxon>
        <taxon>Spermatophyta</taxon>
        <taxon>Magnoliopsida</taxon>
        <taxon>eudicotyledons</taxon>
        <taxon>Gunneridae</taxon>
        <taxon>Pentapetalae</taxon>
        <taxon>rosids</taxon>
        <taxon>fabids</taxon>
        <taxon>Cucurbitales</taxon>
        <taxon>Cucurbitaceae</taxon>
        <taxon>Cucurbiteae</taxon>
        <taxon>Cucurbita</taxon>
    </lineage>
</organism>
<evidence type="ECO:0000313" key="2">
    <source>
        <dbReference type="EMBL" id="KAG6589819.1"/>
    </source>
</evidence>
<protein>
    <submittedName>
        <fullName evidence="2">Uncharacterized protein</fullName>
    </submittedName>
</protein>
<dbReference type="AlphaFoldDB" id="A0AAV6MZR7"/>
<dbReference type="EMBL" id="JAGKQH010000010">
    <property type="protein sequence ID" value="KAG6589819.1"/>
    <property type="molecule type" value="Genomic_DNA"/>
</dbReference>
<gene>
    <name evidence="2" type="ORF">SDJN03_15242</name>
</gene>
<evidence type="ECO:0000256" key="1">
    <source>
        <dbReference type="SAM" id="Phobius"/>
    </source>
</evidence>
<feature type="non-terminal residue" evidence="2">
    <location>
        <position position="1"/>
    </location>
</feature>
<evidence type="ECO:0000313" key="3">
    <source>
        <dbReference type="Proteomes" id="UP000685013"/>
    </source>
</evidence>
<dbReference type="Proteomes" id="UP000685013">
    <property type="component" value="Chromosome 10"/>
</dbReference>
<keyword evidence="1" id="KW-0812">Transmembrane</keyword>
<feature type="transmembrane region" description="Helical" evidence="1">
    <location>
        <begin position="54"/>
        <end position="74"/>
    </location>
</feature>
<reference evidence="2 3" key="1">
    <citation type="journal article" date="2021" name="Hortic Res">
        <title>The domestication of Cucurbita argyrosperma as revealed by the genome of its wild relative.</title>
        <authorList>
            <person name="Barrera-Redondo J."/>
            <person name="Sanchez-de la Vega G."/>
            <person name="Aguirre-Liguori J.A."/>
            <person name="Castellanos-Morales G."/>
            <person name="Gutierrez-Guerrero Y.T."/>
            <person name="Aguirre-Dugua X."/>
            <person name="Aguirre-Planter E."/>
            <person name="Tenaillon M.I."/>
            <person name="Lira-Saade R."/>
            <person name="Eguiarte L.E."/>
        </authorList>
    </citation>
    <scope>NUCLEOTIDE SEQUENCE [LARGE SCALE GENOMIC DNA]</scope>
    <source>
        <strain evidence="2">JBR-2021</strain>
    </source>
</reference>
<name>A0AAV6MZR7_9ROSI</name>
<keyword evidence="1" id="KW-0472">Membrane</keyword>
<keyword evidence="3" id="KW-1185">Reference proteome</keyword>